<dbReference type="RefSeq" id="WP_188038911.1">
    <property type="nucleotide sequence ID" value="NZ_JACVHF010000002.1"/>
</dbReference>
<gene>
    <name evidence="1" type="ORF">H1S01_04560</name>
</gene>
<dbReference type="Proteomes" id="UP000617402">
    <property type="component" value="Unassembled WGS sequence"/>
</dbReference>
<accession>A0ABR7SZ19</accession>
<protein>
    <submittedName>
        <fullName evidence="1">Uncharacterized protein</fullName>
    </submittedName>
</protein>
<keyword evidence="2" id="KW-1185">Reference proteome</keyword>
<name>A0ABR7SZ19_HELCL</name>
<comment type="caution">
    <text evidence="1">The sequence shown here is derived from an EMBL/GenBank/DDBJ whole genome shotgun (WGS) entry which is preliminary data.</text>
</comment>
<organism evidence="1 2">
    <name type="scientific">Heliobacterium chlorum</name>
    <dbReference type="NCBI Taxonomy" id="2698"/>
    <lineage>
        <taxon>Bacteria</taxon>
        <taxon>Bacillati</taxon>
        <taxon>Bacillota</taxon>
        <taxon>Clostridia</taxon>
        <taxon>Eubacteriales</taxon>
        <taxon>Heliobacteriaceae</taxon>
        <taxon>Heliobacterium</taxon>
    </lineage>
</organism>
<proteinExistence type="predicted"/>
<evidence type="ECO:0000313" key="2">
    <source>
        <dbReference type="Proteomes" id="UP000617402"/>
    </source>
</evidence>
<sequence>MQNQKEHISEISTLCPLYNNTEPGKPCKYGRTSSGVCQHIEGLFYPEFCPIVALQLEDHGIMPAMVKRRLTRFRVKLDPNAMPIKTKSDFVITADMVRSIIPEPKSHHLSRKKDNPNVLEITSRMYSEAKKLIEVLAEKEENEIILELTKVIKDYETWMSDQNSKK</sequence>
<reference evidence="1 2" key="1">
    <citation type="submission" date="2020-07" db="EMBL/GenBank/DDBJ databases">
        <title>Draft whole-genome sequence of Heliobacterium chlorum DSM 3682, type strain.</title>
        <authorList>
            <person name="Kyndt J.A."/>
            <person name="Meyer T.E."/>
            <person name="Imhoff J.F."/>
        </authorList>
    </citation>
    <scope>NUCLEOTIDE SEQUENCE [LARGE SCALE GENOMIC DNA]</scope>
    <source>
        <strain evidence="1 2">DSM 3682</strain>
    </source>
</reference>
<dbReference type="EMBL" id="JACVHF010000002">
    <property type="protein sequence ID" value="MBC9783783.1"/>
    <property type="molecule type" value="Genomic_DNA"/>
</dbReference>
<evidence type="ECO:0000313" key="1">
    <source>
        <dbReference type="EMBL" id="MBC9783783.1"/>
    </source>
</evidence>